<dbReference type="PANTHER" id="PTHR42032">
    <property type="entry name" value="YALI0E30679P"/>
    <property type="match status" value="1"/>
</dbReference>
<gene>
    <name evidence="3" type="ORF">P280DRAFT_471006</name>
</gene>
<accession>A0A6A6RYF8</accession>
<evidence type="ECO:0000313" key="4">
    <source>
        <dbReference type="Proteomes" id="UP000799753"/>
    </source>
</evidence>
<feature type="compositionally biased region" description="Polar residues" evidence="1">
    <location>
        <begin position="174"/>
        <end position="196"/>
    </location>
</feature>
<proteinExistence type="predicted"/>
<feature type="transmembrane region" description="Helical" evidence="2">
    <location>
        <begin position="210"/>
        <end position="230"/>
    </location>
</feature>
<keyword evidence="2" id="KW-0812">Transmembrane</keyword>
<feature type="region of interest" description="Disordered" evidence="1">
    <location>
        <begin position="424"/>
        <end position="454"/>
    </location>
</feature>
<dbReference type="PANTHER" id="PTHR42032:SF1">
    <property type="entry name" value="YALI0E30679P"/>
    <property type="match status" value="1"/>
</dbReference>
<dbReference type="AlphaFoldDB" id="A0A6A6RYF8"/>
<evidence type="ECO:0000256" key="1">
    <source>
        <dbReference type="SAM" id="MobiDB-lite"/>
    </source>
</evidence>
<dbReference type="EMBL" id="MU006788">
    <property type="protein sequence ID" value="KAF2639014.1"/>
    <property type="molecule type" value="Genomic_DNA"/>
</dbReference>
<feature type="region of interest" description="Disordered" evidence="1">
    <location>
        <begin position="1"/>
        <end position="20"/>
    </location>
</feature>
<organism evidence="3 4">
    <name type="scientific">Massarina eburnea CBS 473.64</name>
    <dbReference type="NCBI Taxonomy" id="1395130"/>
    <lineage>
        <taxon>Eukaryota</taxon>
        <taxon>Fungi</taxon>
        <taxon>Dikarya</taxon>
        <taxon>Ascomycota</taxon>
        <taxon>Pezizomycotina</taxon>
        <taxon>Dothideomycetes</taxon>
        <taxon>Pleosporomycetidae</taxon>
        <taxon>Pleosporales</taxon>
        <taxon>Massarineae</taxon>
        <taxon>Massarinaceae</taxon>
        <taxon>Massarina</taxon>
    </lineage>
</organism>
<keyword evidence="2" id="KW-1133">Transmembrane helix</keyword>
<keyword evidence="2" id="KW-0472">Membrane</keyword>
<feature type="transmembrane region" description="Helical" evidence="2">
    <location>
        <begin position="109"/>
        <end position="127"/>
    </location>
</feature>
<dbReference type="Proteomes" id="UP000799753">
    <property type="component" value="Unassembled WGS sequence"/>
</dbReference>
<feature type="region of interest" description="Disordered" evidence="1">
    <location>
        <begin position="32"/>
        <end position="69"/>
    </location>
</feature>
<evidence type="ECO:0000313" key="3">
    <source>
        <dbReference type="EMBL" id="KAF2639014.1"/>
    </source>
</evidence>
<protein>
    <submittedName>
        <fullName evidence="3">Uncharacterized protein</fullName>
    </submittedName>
</protein>
<feature type="compositionally biased region" description="Low complexity" evidence="1">
    <location>
        <begin position="58"/>
        <end position="68"/>
    </location>
</feature>
<feature type="region of interest" description="Disordered" evidence="1">
    <location>
        <begin position="155"/>
        <end position="199"/>
    </location>
</feature>
<reference evidence="3" key="1">
    <citation type="journal article" date="2020" name="Stud. Mycol.">
        <title>101 Dothideomycetes genomes: a test case for predicting lifestyles and emergence of pathogens.</title>
        <authorList>
            <person name="Haridas S."/>
            <person name="Albert R."/>
            <person name="Binder M."/>
            <person name="Bloem J."/>
            <person name="Labutti K."/>
            <person name="Salamov A."/>
            <person name="Andreopoulos B."/>
            <person name="Baker S."/>
            <person name="Barry K."/>
            <person name="Bills G."/>
            <person name="Bluhm B."/>
            <person name="Cannon C."/>
            <person name="Castanera R."/>
            <person name="Culley D."/>
            <person name="Daum C."/>
            <person name="Ezra D."/>
            <person name="Gonzalez J."/>
            <person name="Henrissat B."/>
            <person name="Kuo A."/>
            <person name="Liang C."/>
            <person name="Lipzen A."/>
            <person name="Lutzoni F."/>
            <person name="Magnuson J."/>
            <person name="Mondo S."/>
            <person name="Nolan M."/>
            <person name="Ohm R."/>
            <person name="Pangilinan J."/>
            <person name="Park H.-J."/>
            <person name="Ramirez L."/>
            <person name="Alfaro M."/>
            <person name="Sun H."/>
            <person name="Tritt A."/>
            <person name="Yoshinaga Y."/>
            <person name="Zwiers L.-H."/>
            <person name="Turgeon B."/>
            <person name="Goodwin S."/>
            <person name="Spatafora J."/>
            <person name="Crous P."/>
            <person name="Grigoriev I."/>
        </authorList>
    </citation>
    <scope>NUCLEOTIDE SEQUENCE</scope>
    <source>
        <strain evidence="3">CBS 473.64</strain>
    </source>
</reference>
<keyword evidence="4" id="KW-1185">Reference proteome</keyword>
<dbReference type="OrthoDB" id="5422510at2759"/>
<name>A0A6A6RYF8_9PLEO</name>
<evidence type="ECO:0000256" key="2">
    <source>
        <dbReference type="SAM" id="Phobius"/>
    </source>
</evidence>
<feature type="transmembrane region" description="Helical" evidence="2">
    <location>
        <begin position="83"/>
        <end position="103"/>
    </location>
</feature>
<sequence>MADAPVGSHSTNASRDVHPLLRQRMLNRTATFGEGAHPSAPPLRRRGSAFSDSRHSFRSSSDSLLRPSGQDEMDRLTKADEPSLWHSAPLVFAIVPAFAGLLFQNGGAVVMDILLLAFGSMFLNWCLRSPWEWYYAAQGVKYVEVAEAQDDDTIVEENEDSEGSGVNEAVAKPSTESKTPDQPQNATTETPSSTNAAHEAARHELQMNEILALVACFIGPVLGAYGLHAIRSYLTRPAEGLVSNFNLTIFVMAAEVRPVSHMIKLKQARMLHLQRLVRSDHENECRKTDIQDLSNRLADLEGRVTPGPGSEVEAVKVGATVRQSIQPQLDALNRAVRRYEKRQAAQSMQIEARFQDLDNRLRDALALAAAAARAGQRPGVISMAVSWSVSFVTYGLKMSWSIATSPFRAAAAMVSQVQAWVTKENRQPRKRVKTQSNGASTAVPTSRVQPRNGR</sequence>
<feature type="compositionally biased region" description="Polar residues" evidence="1">
    <location>
        <begin position="434"/>
        <end position="454"/>
    </location>
</feature>